<evidence type="ECO:0000313" key="3">
    <source>
        <dbReference type="Proteomes" id="UP000179230"/>
    </source>
</evidence>
<dbReference type="PANTHER" id="PTHR18964">
    <property type="entry name" value="ROK (REPRESSOR, ORF, KINASE) FAMILY"/>
    <property type="match status" value="1"/>
</dbReference>
<dbReference type="AlphaFoldDB" id="A0A1F6FQH2"/>
<accession>A0A1F6FQH2</accession>
<dbReference type="PANTHER" id="PTHR18964:SF149">
    <property type="entry name" value="BIFUNCTIONAL UDP-N-ACETYLGLUCOSAMINE 2-EPIMERASE_N-ACETYLMANNOSAMINE KINASE"/>
    <property type="match status" value="1"/>
</dbReference>
<sequence>MTYVLFDIGGTKSRVALSDDLKSFTHSDTFATASKPEKLVEKITDFVHAFIKNDDIEGVVGGIRGVLNEEKTGLEHDAILSSWIGFDLQGELRKNLKSAVILENDTALAGLGETCFGAGQGVDLVAYHSISTGVGGAKITNQSIDASSEGFEPGHQVLDIDRTILGDDITPTLENLVSGRAVEQRMGVKPYDIPQDDVVWDELAGYLAQGLRNTILYWSPEIIILGGSMMTGNPNIPIDVVRKETVAVLDNVVSSPFITLAKLGDEAGLYGAMALAQQHFQAT</sequence>
<name>A0A1F6FQH2_9BACT</name>
<dbReference type="SUPFAM" id="SSF53067">
    <property type="entry name" value="Actin-like ATPase domain"/>
    <property type="match status" value="1"/>
</dbReference>
<organism evidence="2 3">
    <name type="scientific">Candidatus Kaiserbacteria bacterium RIFOXYD1_FULL_42_15</name>
    <dbReference type="NCBI Taxonomy" id="1798532"/>
    <lineage>
        <taxon>Bacteria</taxon>
        <taxon>Candidatus Kaiseribacteriota</taxon>
    </lineage>
</organism>
<proteinExistence type="inferred from homology"/>
<dbReference type="Proteomes" id="UP000179230">
    <property type="component" value="Unassembled WGS sequence"/>
</dbReference>
<dbReference type="InterPro" id="IPR043129">
    <property type="entry name" value="ATPase_NBD"/>
</dbReference>
<reference evidence="2 3" key="1">
    <citation type="journal article" date="2016" name="Nat. Commun.">
        <title>Thousands of microbial genomes shed light on interconnected biogeochemical processes in an aquifer system.</title>
        <authorList>
            <person name="Anantharaman K."/>
            <person name="Brown C.T."/>
            <person name="Hug L.A."/>
            <person name="Sharon I."/>
            <person name="Castelle C.J."/>
            <person name="Probst A.J."/>
            <person name="Thomas B.C."/>
            <person name="Singh A."/>
            <person name="Wilkins M.J."/>
            <person name="Karaoz U."/>
            <person name="Brodie E.L."/>
            <person name="Williams K.H."/>
            <person name="Hubbard S.S."/>
            <person name="Banfield J.F."/>
        </authorList>
    </citation>
    <scope>NUCLEOTIDE SEQUENCE [LARGE SCALE GENOMIC DNA]</scope>
</reference>
<dbReference type="Pfam" id="PF00480">
    <property type="entry name" value="ROK"/>
    <property type="match status" value="1"/>
</dbReference>
<dbReference type="EMBL" id="MFMT01000029">
    <property type="protein sequence ID" value="OGG88092.1"/>
    <property type="molecule type" value="Genomic_DNA"/>
</dbReference>
<dbReference type="Gene3D" id="3.30.420.40">
    <property type="match status" value="2"/>
</dbReference>
<gene>
    <name evidence="2" type="ORF">A2592_01875</name>
</gene>
<evidence type="ECO:0008006" key="4">
    <source>
        <dbReference type="Google" id="ProtNLM"/>
    </source>
</evidence>
<comment type="caution">
    <text evidence="2">The sequence shown here is derived from an EMBL/GenBank/DDBJ whole genome shotgun (WGS) entry which is preliminary data.</text>
</comment>
<comment type="similarity">
    <text evidence="1">Belongs to the ROK (NagC/XylR) family.</text>
</comment>
<evidence type="ECO:0000313" key="2">
    <source>
        <dbReference type="EMBL" id="OGG88092.1"/>
    </source>
</evidence>
<evidence type="ECO:0000256" key="1">
    <source>
        <dbReference type="ARBA" id="ARBA00006479"/>
    </source>
</evidence>
<dbReference type="InterPro" id="IPR000600">
    <property type="entry name" value="ROK"/>
</dbReference>
<protein>
    <recommendedName>
        <fullName evidence="4">ROK family protein</fullName>
    </recommendedName>
</protein>